<keyword evidence="1" id="KW-0805">Transcription regulation</keyword>
<dbReference type="InterPro" id="IPR003313">
    <property type="entry name" value="AraC-bd"/>
</dbReference>
<dbReference type="InterPro" id="IPR018060">
    <property type="entry name" value="HTH_AraC"/>
</dbReference>
<dbReference type="PROSITE" id="PS01124">
    <property type="entry name" value="HTH_ARAC_FAMILY_2"/>
    <property type="match status" value="1"/>
</dbReference>
<evidence type="ECO:0000313" key="5">
    <source>
        <dbReference type="EMBL" id="SET02383.1"/>
    </source>
</evidence>
<dbReference type="GO" id="GO:0003700">
    <property type="term" value="F:DNA-binding transcription factor activity"/>
    <property type="evidence" value="ECO:0007669"/>
    <property type="project" value="InterPro"/>
</dbReference>
<evidence type="ECO:0000259" key="4">
    <source>
        <dbReference type="PROSITE" id="PS01124"/>
    </source>
</evidence>
<proteinExistence type="predicted"/>
<keyword evidence="3" id="KW-0804">Transcription</keyword>
<organism evidence="5 6">
    <name type="scientific">[Clostridium] aminophilum</name>
    <dbReference type="NCBI Taxonomy" id="1526"/>
    <lineage>
        <taxon>Bacteria</taxon>
        <taxon>Bacillati</taxon>
        <taxon>Bacillota</taxon>
        <taxon>Clostridia</taxon>
        <taxon>Lachnospirales</taxon>
        <taxon>Lachnospiraceae</taxon>
    </lineage>
</organism>
<dbReference type="InterPro" id="IPR009057">
    <property type="entry name" value="Homeodomain-like_sf"/>
</dbReference>
<dbReference type="Pfam" id="PF02311">
    <property type="entry name" value="AraC_binding"/>
    <property type="match status" value="1"/>
</dbReference>
<keyword evidence="2" id="KW-0238">DNA-binding</keyword>
<sequence>MKEYDNYLTSKTSIVSSNRVLYTPSSFARSSLLHLQECGSLTALKPHTSSREKLSSYLFFTVVSGEGSLAYGGREYKLKPGFCVFIDCRNPYSHSTEKHLWTISWCHFNGPAMGRVYDKYVERGGRPTFIPDSTDPFISTLADLLSTARSSDYMRDMLINEQLSSLIRHIMTYSWHPEDKKAAPKRTSVFEVKEYLDQHYAEKIVLDELSSRFFIDKYYLAKTFKSQFGLSISTYIQSRRITKANNFSDFQRKPWKK</sequence>
<dbReference type="EMBL" id="FOIL01000003">
    <property type="protein sequence ID" value="SET02383.1"/>
    <property type="molecule type" value="Genomic_DNA"/>
</dbReference>
<dbReference type="SUPFAM" id="SSF51215">
    <property type="entry name" value="Regulatory protein AraC"/>
    <property type="match status" value="1"/>
</dbReference>
<accession>A0A1I0B8J2</accession>
<feature type="domain" description="HTH araC/xylS-type" evidence="4">
    <location>
        <begin position="190"/>
        <end position="244"/>
    </location>
</feature>
<dbReference type="Gene3D" id="1.10.10.60">
    <property type="entry name" value="Homeodomain-like"/>
    <property type="match status" value="1"/>
</dbReference>
<dbReference type="Proteomes" id="UP000199820">
    <property type="component" value="Unassembled WGS sequence"/>
</dbReference>
<dbReference type="InterPro" id="IPR050204">
    <property type="entry name" value="AraC_XylS_family_regulators"/>
</dbReference>
<evidence type="ECO:0000256" key="2">
    <source>
        <dbReference type="ARBA" id="ARBA00023125"/>
    </source>
</evidence>
<dbReference type="GO" id="GO:0043565">
    <property type="term" value="F:sequence-specific DNA binding"/>
    <property type="evidence" value="ECO:0007669"/>
    <property type="project" value="InterPro"/>
</dbReference>
<dbReference type="InterPro" id="IPR037923">
    <property type="entry name" value="HTH-like"/>
</dbReference>
<evidence type="ECO:0000256" key="3">
    <source>
        <dbReference type="ARBA" id="ARBA00023163"/>
    </source>
</evidence>
<reference evidence="5 6" key="1">
    <citation type="submission" date="2016-10" db="EMBL/GenBank/DDBJ databases">
        <authorList>
            <person name="de Groot N.N."/>
        </authorList>
    </citation>
    <scope>NUCLEOTIDE SEQUENCE [LARGE SCALE GENOMIC DNA]</scope>
    <source>
        <strain evidence="5 6">KH1P1</strain>
    </source>
</reference>
<dbReference type="Gene3D" id="2.60.120.280">
    <property type="entry name" value="Regulatory protein AraC"/>
    <property type="match status" value="1"/>
</dbReference>
<gene>
    <name evidence="5" type="ORF">SAMN04487771_1003104</name>
</gene>
<dbReference type="RefSeq" id="WP_242870273.1">
    <property type="nucleotide sequence ID" value="NZ_FOIL01000003.1"/>
</dbReference>
<dbReference type="PANTHER" id="PTHR46796">
    <property type="entry name" value="HTH-TYPE TRANSCRIPTIONAL ACTIVATOR RHAS-RELATED"/>
    <property type="match status" value="1"/>
</dbReference>
<dbReference type="SUPFAM" id="SSF46689">
    <property type="entry name" value="Homeodomain-like"/>
    <property type="match status" value="1"/>
</dbReference>
<protein>
    <submittedName>
        <fullName evidence="5">AraC-like ligand binding domain-containing protein</fullName>
    </submittedName>
</protein>
<keyword evidence="6" id="KW-1185">Reference proteome</keyword>
<evidence type="ECO:0000256" key="1">
    <source>
        <dbReference type="ARBA" id="ARBA00023015"/>
    </source>
</evidence>
<evidence type="ECO:0000313" key="6">
    <source>
        <dbReference type="Proteomes" id="UP000199820"/>
    </source>
</evidence>
<dbReference type="AlphaFoldDB" id="A0A1I0B8J2"/>
<name>A0A1I0B8J2_9FIRM</name>